<protein>
    <submittedName>
        <fullName evidence="1">Uncharacterized protein</fullName>
    </submittedName>
</protein>
<accession>A0ACB8TJF6</accession>
<organism evidence="1 2">
    <name type="scientific">Artomyces pyxidatus</name>
    <dbReference type="NCBI Taxonomy" id="48021"/>
    <lineage>
        <taxon>Eukaryota</taxon>
        <taxon>Fungi</taxon>
        <taxon>Dikarya</taxon>
        <taxon>Basidiomycota</taxon>
        <taxon>Agaricomycotina</taxon>
        <taxon>Agaricomycetes</taxon>
        <taxon>Russulales</taxon>
        <taxon>Auriscalpiaceae</taxon>
        <taxon>Artomyces</taxon>
    </lineage>
</organism>
<dbReference type="Proteomes" id="UP000814140">
    <property type="component" value="Unassembled WGS sequence"/>
</dbReference>
<gene>
    <name evidence="1" type="ORF">BV25DRAFT_1895786</name>
</gene>
<evidence type="ECO:0000313" key="2">
    <source>
        <dbReference type="Proteomes" id="UP000814140"/>
    </source>
</evidence>
<reference evidence="1" key="1">
    <citation type="submission" date="2021-03" db="EMBL/GenBank/DDBJ databases">
        <authorList>
            <consortium name="DOE Joint Genome Institute"/>
            <person name="Ahrendt S."/>
            <person name="Looney B.P."/>
            <person name="Miyauchi S."/>
            <person name="Morin E."/>
            <person name="Drula E."/>
            <person name="Courty P.E."/>
            <person name="Chicoki N."/>
            <person name="Fauchery L."/>
            <person name="Kohler A."/>
            <person name="Kuo A."/>
            <person name="Labutti K."/>
            <person name="Pangilinan J."/>
            <person name="Lipzen A."/>
            <person name="Riley R."/>
            <person name="Andreopoulos W."/>
            <person name="He G."/>
            <person name="Johnson J."/>
            <person name="Barry K.W."/>
            <person name="Grigoriev I.V."/>
            <person name="Nagy L."/>
            <person name="Hibbett D."/>
            <person name="Henrissat B."/>
            <person name="Matheny P.B."/>
            <person name="Labbe J."/>
            <person name="Martin F."/>
        </authorList>
    </citation>
    <scope>NUCLEOTIDE SEQUENCE</scope>
    <source>
        <strain evidence="1">HHB10654</strain>
    </source>
</reference>
<comment type="caution">
    <text evidence="1">The sequence shown here is derived from an EMBL/GenBank/DDBJ whole genome shotgun (WGS) entry which is preliminary data.</text>
</comment>
<evidence type="ECO:0000313" key="1">
    <source>
        <dbReference type="EMBL" id="KAI0068549.1"/>
    </source>
</evidence>
<sequence>MTPGHVILLDPRDRRLGPATARRRQRRRRQARLSCPTVPMSSSIAFPTTETRTHSFRSDVSSAISRNITAFEVCDLVYGQTSPSSWAALERFYEASAGTYESPLITATSRGQIGDLFGLAQHLATLDLPRPSALLRALLGAADPDAAATPWLRVARTWTDIEEVCESESFDGHRRCIVEHTLHILLLPGLPAADAWHPLHLQLRVLSRLAFNEQGRITHHRDAWDVAELVRLLPGGALAQWAASRATAAALALAARTLRLGGARTPGKRERRRRAAWWSGGEGGRVWGHVGCGVLGQPAAYGVATCKTQSRQRERAGVGNAVAQEGRPGFPGDDVLPLAGGITSRLVVGECPRPRVRYSIHLHAVLQRTLFSPSSQSRHPFQGPHQPAPRKSAMRHAKPNVIFQRRIQFIGIRNF</sequence>
<keyword evidence="2" id="KW-1185">Reference proteome</keyword>
<name>A0ACB8TJF6_9AGAM</name>
<proteinExistence type="predicted"/>
<reference evidence="1" key="2">
    <citation type="journal article" date="2022" name="New Phytol.">
        <title>Evolutionary transition to the ectomycorrhizal habit in the genomes of a hyperdiverse lineage of mushroom-forming fungi.</title>
        <authorList>
            <person name="Looney B."/>
            <person name="Miyauchi S."/>
            <person name="Morin E."/>
            <person name="Drula E."/>
            <person name="Courty P.E."/>
            <person name="Kohler A."/>
            <person name="Kuo A."/>
            <person name="LaButti K."/>
            <person name="Pangilinan J."/>
            <person name="Lipzen A."/>
            <person name="Riley R."/>
            <person name="Andreopoulos W."/>
            <person name="He G."/>
            <person name="Johnson J."/>
            <person name="Nolan M."/>
            <person name="Tritt A."/>
            <person name="Barry K.W."/>
            <person name="Grigoriev I.V."/>
            <person name="Nagy L.G."/>
            <person name="Hibbett D."/>
            <person name="Henrissat B."/>
            <person name="Matheny P.B."/>
            <person name="Labbe J."/>
            <person name="Martin F.M."/>
        </authorList>
    </citation>
    <scope>NUCLEOTIDE SEQUENCE</scope>
    <source>
        <strain evidence="1">HHB10654</strain>
    </source>
</reference>
<dbReference type="EMBL" id="MU277187">
    <property type="protein sequence ID" value="KAI0068549.1"/>
    <property type="molecule type" value="Genomic_DNA"/>
</dbReference>